<reference evidence="3" key="1">
    <citation type="submission" date="2011-05" db="EMBL/GenBank/DDBJ databases">
        <title>Complete sequence of Desulfotomaculum ruminis DSM 2154.</title>
        <authorList>
            <person name="Lucas S."/>
            <person name="Copeland A."/>
            <person name="Lapidus A."/>
            <person name="Cheng J.-F."/>
            <person name="Goodwin L."/>
            <person name="Pitluck S."/>
            <person name="Lu M."/>
            <person name="Detter J.C."/>
            <person name="Han C."/>
            <person name="Tapia R."/>
            <person name="Land M."/>
            <person name="Hauser L."/>
            <person name="Kyrpides N."/>
            <person name="Ivanova N."/>
            <person name="Mikhailova N."/>
            <person name="Pagani I."/>
            <person name="Stams A.J.M."/>
            <person name="Plugge C.M."/>
            <person name="Muyzer G."/>
            <person name="Kuever J."/>
            <person name="Parshina S.N."/>
            <person name="Ivanova A.E."/>
            <person name="Nazina T.N."/>
            <person name="Brambilla E."/>
            <person name="Spring S."/>
            <person name="Klenk H.-P."/>
            <person name="Woyke T."/>
        </authorList>
    </citation>
    <scope>NUCLEOTIDE SEQUENCE [LARGE SCALE GENOMIC DNA]</scope>
    <source>
        <strain evidence="3">ATCC 23193 / DSM 2154 / NCIB 8452 / DL</strain>
    </source>
</reference>
<proteinExistence type="predicted"/>
<dbReference type="HOGENOM" id="CLU_1026074_0_0_9"/>
<accession>F6DTW1</accession>
<feature type="domain" description="S1 motif" evidence="1">
    <location>
        <begin position="113"/>
        <end position="188"/>
    </location>
</feature>
<dbReference type="InterPro" id="IPR012340">
    <property type="entry name" value="NA-bd_OB-fold"/>
</dbReference>
<dbReference type="OrthoDB" id="9793609at2"/>
<dbReference type="PROSITE" id="PS50126">
    <property type="entry name" value="S1"/>
    <property type="match status" value="3"/>
</dbReference>
<evidence type="ECO:0000259" key="1">
    <source>
        <dbReference type="PROSITE" id="PS50126"/>
    </source>
</evidence>
<dbReference type="RefSeq" id="WP_013840753.1">
    <property type="nucleotide sequence ID" value="NC_015589.1"/>
</dbReference>
<organism evidence="2 3">
    <name type="scientific">Desulforamulus ruminis (strain ATCC 23193 / DSM 2154 / NCIMB 8452 / DL)</name>
    <name type="common">Desulfotomaculum ruminis</name>
    <dbReference type="NCBI Taxonomy" id="696281"/>
    <lineage>
        <taxon>Bacteria</taxon>
        <taxon>Bacillati</taxon>
        <taxon>Bacillota</taxon>
        <taxon>Clostridia</taxon>
        <taxon>Eubacteriales</taxon>
        <taxon>Peptococcaceae</taxon>
        <taxon>Desulforamulus</taxon>
    </lineage>
</organism>
<gene>
    <name evidence="2" type="ordered locus">Desru_0694</name>
</gene>
<dbReference type="EMBL" id="CP002780">
    <property type="protein sequence ID" value="AEG58979.1"/>
    <property type="molecule type" value="Genomic_DNA"/>
</dbReference>
<name>F6DTW1_DESRL</name>
<dbReference type="Gene3D" id="2.40.50.140">
    <property type="entry name" value="Nucleic acid-binding proteins"/>
    <property type="match status" value="2"/>
</dbReference>
<reference evidence="2 3" key="2">
    <citation type="journal article" date="2012" name="Stand. Genomic Sci.">
        <title>Complete genome sequence of the sulfate-reducing firmicute Desulfotomaculum ruminis type strain (DL(T)).</title>
        <authorList>
            <person name="Spring S."/>
            <person name="Visser M."/>
            <person name="Lu M."/>
            <person name="Copeland A."/>
            <person name="Lapidus A."/>
            <person name="Lucas S."/>
            <person name="Cheng J.F."/>
            <person name="Han C."/>
            <person name="Tapia R."/>
            <person name="Goodwin L.A."/>
            <person name="Pitluck S."/>
            <person name="Ivanova N."/>
            <person name="Land M."/>
            <person name="Hauser L."/>
            <person name="Larimer F."/>
            <person name="Rohde M."/>
            <person name="Goker M."/>
            <person name="Detter J.C."/>
            <person name="Kyrpides N.C."/>
            <person name="Woyke T."/>
            <person name="Schaap P.J."/>
            <person name="Plugge C.M."/>
            <person name="Muyzer G."/>
            <person name="Kuever J."/>
            <person name="Pereira I.A."/>
            <person name="Parshina S.N."/>
            <person name="Bernier-Latmani R."/>
            <person name="Stams A.J."/>
            <person name="Klenk H.P."/>
        </authorList>
    </citation>
    <scope>NUCLEOTIDE SEQUENCE [LARGE SCALE GENOMIC DNA]</scope>
    <source>
        <strain evidence="3">ATCC 23193 / DSM 2154 / NCIB 8452 / DL</strain>
    </source>
</reference>
<dbReference type="AlphaFoldDB" id="F6DTW1"/>
<sequence>MMYKPEGYSITADRWEQLHEAKKRGFPVEGTVERVTWVEEKPVWVLDMGEEIPGMVPFGETGLEREEMASRFIGQKVWVKVRRLDAGTRSVICSRKEVVEDAAERFFKEIKPGDVIPVVVKAVLAKTEEKPERLQVDVGGGVLVEVSRKNATRSQVRRLVELYPPGTSVRARVIQADRESNAIQVSLVDEKNPWEGFLVQRGDFLKGQVIKMVSTEKDQLVLLEIKPGIIGIANLPQRGRLKRGDVVPVAVTMVDPEKEKLHLRIRGVRLA</sequence>
<dbReference type="GO" id="GO:0003676">
    <property type="term" value="F:nucleic acid binding"/>
    <property type="evidence" value="ECO:0007669"/>
    <property type="project" value="InterPro"/>
</dbReference>
<keyword evidence="3" id="KW-1185">Reference proteome</keyword>
<dbReference type="KEGG" id="dru:Desru_0694"/>
<feature type="domain" description="S1 motif" evidence="1">
    <location>
        <begin position="25"/>
        <end position="96"/>
    </location>
</feature>
<dbReference type="InterPro" id="IPR003029">
    <property type="entry name" value="S1_domain"/>
</dbReference>
<evidence type="ECO:0000313" key="3">
    <source>
        <dbReference type="Proteomes" id="UP000009234"/>
    </source>
</evidence>
<dbReference type="eggNOG" id="COG0539">
    <property type="taxonomic scope" value="Bacteria"/>
</dbReference>
<evidence type="ECO:0000313" key="2">
    <source>
        <dbReference type="EMBL" id="AEG58979.1"/>
    </source>
</evidence>
<dbReference type="STRING" id="696281.Desru_0694"/>
<dbReference type="Proteomes" id="UP000009234">
    <property type="component" value="Chromosome"/>
</dbReference>
<protein>
    <submittedName>
        <fullName evidence="2">RNA-binding S1 domain-containing protein</fullName>
    </submittedName>
</protein>
<feature type="domain" description="S1 motif" evidence="1">
    <location>
        <begin position="202"/>
        <end position="266"/>
    </location>
</feature>
<dbReference type="SMART" id="SM00316">
    <property type="entry name" value="S1"/>
    <property type="match status" value="3"/>
</dbReference>
<dbReference type="SUPFAM" id="SSF50249">
    <property type="entry name" value="Nucleic acid-binding proteins"/>
    <property type="match status" value="2"/>
</dbReference>